<dbReference type="Proteomes" id="UP000054928">
    <property type="component" value="Unassembled WGS sequence"/>
</dbReference>
<evidence type="ECO:0000256" key="1">
    <source>
        <dbReference type="ARBA" id="ARBA00001623"/>
    </source>
</evidence>
<sequence>MDYSPILMTRLRRCFLRPPRTFAASIASLTGLRSFQWRSASNKAIIEREKLKKKCLNDPSLRVRIVPMLLDNYGYVVVDETNQTMFTVDPAECSTILPVLKEEETTRKRQFLGVLTTHKHTDHAGGNEEIARNYPGILIAGPKDEPIPARNYSVSGGEKFMLGAATVKVLNVSCHTKAHVAYVVTGDSEMPPLLFPGDTLFVGGCGRFFEGSAEDMYRALYEVILTLPKDTKVYCGHEYTMTNLRFALSVDPSNQALRDKIAAVRIRRAKNLPTVPSSLREEMLYNPFLRVHNETIRNAVGGTDPVSVLENLRRRKDSFE</sequence>
<evidence type="ECO:0000256" key="5">
    <source>
        <dbReference type="ARBA" id="ARBA00011917"/>
    </source>
</evidence>
<evidence type="ECO:0000256" key="2">
    <source>
        <dbReference type="ARBA" id="ARBA00001947"/>
    </source>
</evidence>
<proteinExistence type="inferred from homology"/>
<dbReference type="Pfam" id="PF00753">
    <property type="entry name" value="Lactamase_B"/>
    <property type="match status" value="1"/>
</dbReference>
<dbReference type="EMBL" id="CCYD01000523">
    <property type="protein sequence ID" value="CEG40531.1"/>
    <property type="molecule type" value="Genomic_DNA"/>
</dbReference>
<evidence type="ECO:0000256" key="4">
    <source>
        <dbReference type="ARBA" id="ARBA00006759"/>
    </source>
</evidence>
<dbReference type="Gene3D" id="3.60.15.10">
    <property type="entry name" value="Ribonuclease Z/Hydroxyacylglutathione hydrolase-like"/>
    <property type="match status" value="1"/>
</dbReference>
<dbReference type="PANTHER" id="PTHR43705">
    <property type="entry name" value="HYDROXYACYLGLUTATHIONE HYDROLASE"/>
    <property type="match status" value="1"/>
</dbReference>
<dbReference type="GO" id="GO:0019243">
    <property type="term" value="P:methylglyoxal catabolic process to D-lactate via S-lactoyl-glutathione"/>
    <property type="evidence" value="ECO:0007669"/>
    <property type="project" value="InterPro"/>
</dbReference>
<dbReference type="CDD" id="cd07723">
    <property type="entry name" value="hydroxyacylglutathione_hydrolase_MBL-fold"/>
    <property type="match status" value="1"/>
</dbReference>
<dbReference type="InterPro" id="IPR001279">
    <property type="entry name" value="Metallo-B-lactamas"/>
</dbReference>
<dbReference type="NCBIfam" id="TIGR03413">
    <property type="entry name" value="GSH_gloB"/>
    <property type="match status" value="1"/>
</dbReference>
<dbReference type="HAMAP" id="MF_01374">
    <property type="entry name" value="Glyoxalase_2"/>
    <property type="match status" value="1"/>
</dbReference>
<dbReference type="EC" id="3.1.2.6" evidence="5"/>
<comment type="pathway">
    <text evidence="3">Secondary metabolite metabolism; methylglyoxal degradation; (R)-lactate from methylglyoxal: step 2/2.</text>
</comment>
<reference evidence="12" key="1">
    <citation type="submission" date="2014-09" db="EMBL/GenBank/DDBJ databases">
        <authorList>
            <person name="Sharma Rahul"/>
            <person name="Thines Marco"/>
        </authorList>
    </citation>
    <scope>NUCLEOTIDE SEQUENCE [LARGE SCALE GENOMIC DNA]</scope>
</reference>
<dbReference type="RefSeq" id="XP_024576900.1">
    <property type="nucleotide sequence ID" value="XM_024726199.1"/>
</dbReference>
<organism evidence="11 12">
    <name type="scientific">Plasmopara halstedii</name>
    <name type="common">Downy mildew of sunflower</name>
    <dbReference type="NCBI Taxonomy" id="4781"/>
    <lineage>
        <taxon>Eukaryota</taxon>
        <taxon>Sar</taxon>
        <taxon>Stramenopiles</taxon>
        <taxon>Oomycota</taxon>
        <taxon>Peronosporomycetes</taxon>
        <taxon>Peronosporales</taxon>
        <taxon>Peronosporaceae</taxon>
        <taxon>Plasmopara</taxon>
    </lineage>
</organism>
<evidence type="ECO:0000256" key="7">
    <source>
        <dbReference type="ARBA" id="ARBA00022801"/>
    </source>
</evidence>
<dbReference type="GeneID" id="36405780"/>
<keyword evidence="6" id="KW-0479">Metal-binding</keyword>
<accession>A0A0N7L555</accession>
<evidence type="ECO:0000313" key="11">
    <source>
        <dbReference type="EMBL" id="CEG40531.1"/>
    </source>
</evidence>
<dbReference type="InterPro" id="IPR032282">
    <property type="entry name" value="HAGH_C"/>
</dbReference>
<dbReference type="InterPro" id="IPR035680">
    <property type="entry name" value="Clx_II_MBL"/>
</dbReference>
<dbReference type="AlphaFoldDB" id="A0A0N7L555"/>
<evidence type="ECO:0000256" key="8">
    <source>
        <dbReference type="ARBA" id="ARBA00022833"/>
    </source>
</evidence>
<dbReference type="SUPFAM" id="SSF56281">
    <property type="entry name" value="Metallo-hydrolase/oxidoreductase"/>
    <property type="match status" value="1"/>
</dbReference>
<dbReference type="PIRSF" id="PIRSF005457">
    <property type="entry name" value="Glx"/>
    <property type="match status" value="1"/>
</dbReference>
<feature type="domain" description="Metallo-beta-lactamase" evidence="10">
    <location>
        <begin position="71"/>
        <end position="237"/>
    </location>
</feature>
<name>A0A0N7L555_PLAHL</name>
<dbReference type="GO" id="GO:0046872">
    <property type="term" value="F:metal ion binding"/>
    <property type="evidence" value="ECO:0007669"/>
    <property type="project" value="UniProtKB-KW"/>
</dbReference>
<protein>
    <recommendedName>
        <fullName evidence="5">hydroxyacylglutathione hydrolase</fullName>
        <ecNumber evidence="5">3.1.2.6</ecNumber>
    </recommendedName>
    <alternativeName>
        <fullName evidence="9">Glyoxalase II</fullName>
    </alternativeName>
</protein>
<dbReference type="SMART" id="SM00849">
    <property type="entry name" value="Lactamase_B"/>
    <property type="match status" value="1"/>
</dbReference>
<dbReference type="GO" id="GO:0004416">
    <property type="term" value="F:hydroxyacylglutathione hydrolase activity"/>
    <property type="evidence" value="ECO:0007669"/>
    <property type="project" value="UniProtKB-EC"/>
</dbReference>
<dbReference type="PANTHER" id="PTHR43705:SF1">
    <property type="entry name" value="HYDROXYACYLGLUTATHIONE HYDROLASE GLOB"/>
    <property type="match status" value="1"/>
</dbReference>
<dbReference type="InterPro" id="IPR050110">
    <property type="entry name" value="Glyoxalase_II_hydrolase"/>
</dbReference>
<dbReference type="OMA" id="CKERARF"/>
<evidence type="ECO:0000256" key="9">
    <source>
        <dbReference type="ARBA" id="ARBA00031044"/>
    </source>
</evidence>
<keyword evidence="7 11" id="KW-0378">Hydrolase</keyword>
<keyword evidence="8" id="KW-0862">Zinc</keyword>
<comment type="similarity">
    <text evidence="4">Belongs to the metallo-beta-lactamase superfamily. Glyoxalase II family.</text>
</comment>
<comment type="catalytic activity">
    <reaction evidence="1">
        <text>an S-(2-hydroxyacyl)glutathione + H2O = a 2-hydroxy carboxylate + glutathione + H(+)</text>
        <dbReference type="Rhea" id="RHEA:21864"/>
        <dbReference type="ChEBI" id="CHEBI:15377"/>
        <dbReference type="ChEBI" id="CHEBI:15378"/>
        <dbReference type="ChEBI" id="CHEBI:57925"/>
        <dbReference type="ChEBI" id="CHEBI:58896"/>
        <dbReference type="ChEBI" id="CHEBI:71261"/>
        <dbReference type="EC" id="3.1.2.6"/>
    </reaction>
</comment>
<evidence type="ECO:0000313" key="12">
    <source>
        <dbReference type="Proteomes" id="UP000054928"/>
    </source>
</evidence>
<dbReference type="STRING" id="4781.A0A0N7L555"/>
<dbReference type="OrthoDB" id="515692at2759"/>
<evidence type="ECO:0000256" key="3">
    <source>
        <dbReference type="ARBA" id="ARBA00004963"/>
    </source>
</evidence>
<dbReference type="InterPro" id="IPR017782">
    <property type="entry name" value="Hydroxyacylglutathione_Hdrlase"/>
</dbReference>
<dbReference type="Pfam" id="PF16123">
    <property type="entry name" value="HAGH_C"/>
    <property type="match status" value="1"/>
</dbReference>
<dbReference type="InterPro" id="IPR036866">
    <property type="entry name" value="RibonucZ/Hydroxyglut_hydro"/>
</dbReference>
<evidence type="ECO:0000259" key="10">
    <source>
        <dbReference type="SMART" id="SM00849"/>
    </source>
</evidence>
<keyword evidence="12" id="KW-1185">Reference proteome</keyword>
<evidence type="ECO:0000256" key="6">
    <source>
        <dbReference type="ARBA" id="ARBA00022723"/>
    </source>
</evidence>
<comment type="cofactor">
    <cofactor evidence="2">
        <name>Zn(2+)</name>
        <dbReference type="ChEBI" id="CHEBI:29105"/>
    </cofactor>
</comment>